<dbReference type="AlphaFoldDB" id="A0A368FI89"/>
<dbReference type="InterPro" id="IPR003591">
    <property type="entry name" value="Leu-rich_rpt_typical-subtyp"/>
</dbReference>
<evidence type="ECO:0000256" key="3">
    <source>
        <dbReference type="ARBA" id="ARBA00022737"/>
    </source>
</evidence>
<dbReference type="PRINTS" id="PR00019">
    <property type="entry name" value="LEURICHRPT"/>
</dbReference>
<proteinExistence type="predicted"/>
<dbReference type="Pfam" id="PF00560">
    <property type="entry name" value="LRR_1"/>
    <property type="match status" value="1"/>
</dbReference>
<dbReference type="SMART" id="SM00369">
    <property type="entry name" value="LRR_TYP"/>
    <property type="match status" value="21"/>
</dbReference>
<keyword evidence="6" id="KW-1185">Reference proteome</keyword>
<evidence type="ECO:0000256" key="2">
    <source>
        <dbReference type="ARBA" id="ARBA00022729"/>
    </source>
</evidence>
<evidence type="ECO:0000256" key="4">
    <source>
        <dbReference type="ARBA" id="ARBA00023180"/>
    </source>
</evidence>
<comment type="caution">
    <text evidence="5">The sequence shown here is derived from an EMBL/GenBank/DDBJ whole genome shotgun (WGS) entry which is preliminary data.</text>
</comment>
<evidence type="ECO:0000256" key="1">
    <source>
        <dbReference type="ARBA" id="ARBA00022614"/>
    </source>
</evidence>
<evidence type="ECO:0000313" key="6">
    <source>
        <dbReference type="Proteomes" id="UP000252519"/>
    </source>
</evidence>
<dbReference type="EMBL" id="JOJR01001189">
    <property type="protein sequence ID" value="RCN31934.1"/>
    <property type="molecule type" value="Genomic_DNA"/>
</dbReference>
<dbReference type="InterPro" id="IPR032675">
    <property type="entry name" value="LRR_dom_sf"/>
</dbReference>
<keyword evidence="3" id="KW-0677">Repeat</keyword>
<keyword evidence="1" id="KW-0433">Leucine-rich repeat</keyword>
<gene>
    <name evidence="5" type="ORF">ANCCAN_22270</name>
</gene>
<keyword evidence="2" id="KW-0732">Signal</keyword>
<keyword evidence="4" id="KW-0325">Glycoprotein</keyword>
<organism evidence="5 6">
    <name type="scientific">Ancylostoma caninum</name>
    <name type="common">Dog hookworm</name>
    <dbReference type="NCBI Taxonomy" id="29170"/>
    <lineage>
        <taxon>Eukaryota</taxon>
        <taxon>Metazoa</taxon>
        <taxon>Ecdysozoa</taxon>
        <taxon>Nematoda</taxon>
        <taxon>Chromadorea</taxon>
        <taxon>Rhabditida</taxon>
        <taxon>Rhabditina</taxon>
        <taxon>Rhabditomorpha</taxon>
        <taxon>Strongyloidea</taxon>
        <taxon>Ancylostomatidae</taxon>
        <taxon>Ancylostomatinae</taxon>
        <taxon>Ancylostoma</taxon>
    </lineage>
</organism>
<evidence type="ECO:0000313" key="5">
    <source>
        <dbReference type="EMBL" id="RCN31934.1"/>
    </source>
</evidence>
<dbReference type="Pfam" id="PF13855">
    <property type="entry name" value="LRR_8"/>
    <property type="match status" value="7"/>
</dbReference>
<dbReference type="SMART" id="SM00365">
    <property type="entry name" value="LRR_SD22"/>
    <property type="match status" value="13"/>
</dbReference>
<reference evidence="5 6" key="1">
    <citation type="submission" date="2014-10" db="EMBL/GenBank/DDBJ databases">
        <title>Draft genome of the hookworm Ancylostoma caninum.</title>
        <authorList>
            <person name="Mitreva M."/>
        </authorList>
    </citation>
    <scope>NUCLEOTIDE SEQUENCE [LARGE SCALE GENOMIC DNA]</scope>
    <source>
        <strain evidence="5 6">Baltimore</strain>
    </source>
</reference>
<dbReference type="InterPro" id="IPR050541">
    <property type="entry name" value="LRR_TM_domain-containing"/>
</dbReference>
<sequence length="748" mass="85231">MCRQLLASTVPSLPMGDSQTQGSIVALSMTDGGLAFIQQDAFRMHDIQALDFANNQIQTVNVNAFRGLEMKLTHLSLKHNNLSVIPAWALTYLHHLQVLRLDGNRISHIRANTFDETQLNNLHFLHLDNNQNELRLVLRNNKIRSLTSTSFKSFRKFKELDLSYNQISSVHPGAFEGISQIKTLDLSYNSIAFIARGTLKNLAKNLERLNLEENIFHTLPEALIDLRNLTHLNLNGNKLTKLNEEMVEGLKDALVELSLAYNRLKMVPTNILNGMRRLQHLDLSKNSIKSLQRLAFGTFDGTGTSLIHLNLAGNQLKVIEDLGVFLYMTSLAYLDLSYNQLDEIEPKTFEKLPGLERLYLQNNKLRKLPLHASQRMQNLRQLNLDNNEIKELPDHLLTSTPHLEHLSIAGNQIHSINDRVFHSSSSKKLKSLNLAGNQISSISSRAFQHMDKLQVLKLNNNRIRTIDPAAFADLRSLRHLDLSSNEITYIHPQAFSNMPVLETLLLDHNRIEGIDRSAFYRISRIETLDLSHNELKNFSCEQLGNKIYDISRADMKRTAQLISLDISNNNLRRLEEDVFEDLVNLRELNISGNPITDILGEHFQPLYQLETLSMHDLSSLTRLPKPSEFAQLANLRNLEMYNLASSGFNYNSTEILQHLPPLRSLYIEIREQIINSQLHDVDMTHLRQLTITGNNITNVNLLDKLGSSACAERLQSTPVSDKYLPARISKLSVHNARRRLLSHFVVAQ</sequence>
<dbReference type="STRING" id="29170.A0A368FI89"/>
<dbReference type="InterPro" id="IPR001611">
    <property type="entry name" value="Leu-rich_rpt"/>
</dbReference>
<dbReference type="FunFam" id="3.80.10.10:FF:000770">
    <property type="entry name" value="Uncharacterized protein"/>
    <property type="match status" value="1"/>
</dbReference>
<dbReference type="PANTHER" id="PTHR24369">
    <property type="entry name" value="ANTIGEN BSP, PUTATIVE-RELATED"/>
    <property type="match status" value="1"/>
</dbReference>
<name>A0A368FI89_ANCCA</name>
<dbReference type="OrthoDB" id="10022853at2759"/>
<dbReference type="Proteomes" id="UP000252519">
    <property type="component" value="Unassembled WGS sequence"/>
</dbReference>
<dbReference type="SMART" id="SM00364">
    <property type="entry name" value="LRR_BAC"/>
    <property type="match status" value="5"/>
</dbReference>
<dbReference type="PROSITE" id="PS51450">
    <property type="entry name" value="LRR"/>
    <property type="match status" value="11"/>
</dbReference>
<dbReference type="SUPFAM" id="SSF52058">
    <property type="entry name" value="L domain-like"/>
    <property type="match status" value="3"/>
</dbReference>
<dbReference type="GO" id="GO:0005886">
    <property type="term" value="C:plasma membrane"/>
    <property type="evidence" value="ECO:0007669"/>
    <property type="project" value="TreeGrafter"/>
</dbReference>
<accession>A0A368FI89</accession>
<protein>
    <submittedName>
        <fullName evidence="5">Leucine Rich repeat-containing domain protein</fullName>
    </submittedName>
</protein>
<dbReference type="PANTHER" id="PTHR24369:SF210">
    <property type="entry name" value="CHAOPTIN-RELATED"/>
    <property type="match status" value="1"/>
</dbReference>
<dbReference type="Gene3D" id="3.80.10.10">
    <property type="entry name" value="Ribonuclease Inhibitor"/>
    <property type="match status" value="5"/>
</dbReference>